<dbReference type="AlphaFoldDB" id="A0A9P6MIL8"/>
<keyword evidence="3" id="KW-0732">Signal</keyword>
<feature type="signal peptide" evidence="3">
    <location>
        <begin position="1"/>
        <end position="25"/>
    </location>
</feature>
<dbReference type="OrthoDB" id="2346905at2759"/>
<evidence type="ECO:0000313" key="5">
    <source>
        <dbReference type="Proteomes" id="UP000749646"/>
    </source>
</evidence>
<comment type="caution">
    <text evidence="4">The sequence shown here is derived from an EMBL/GenBank/DDBJ whole genome shotgun (WGS) entry which is preliminary data.</text>
</comment>
<dbReference type="InterPro" id="IPR011043">
    <property type="entry name" value="Gal_Oxase/kelch_b-propeller"/>
</dbReference>
<evidence type="ECO:0000256" key="1">
    <source>
        <dbReference type="ARBA" id="ARBA00022441"/>
    </source>
</evidence>
<keyword evidence="2" id="KW-0677">Repeat</keyword>
<protein>
    <recommendedName>
        <fullName evidence="6">Kelch repeat-containing protein</fullName>
    </recommendedName>
</protein>
<dbReference type="Proteomes" id="UP000749646">
    <property type="component" value="Unassembled WGS sequence"/>
</dbReference>
<keyword evidence="5" id="KW-1185">Reference proteome</keyword>
<organism evidence="4 5">
    <name type="scientific">Modicella reniformis</name>
    <dbReference type="NCBI Taxonomy" id="1440133"/>
    <lineage>
        <taxon>Eukaryota</taxon>
        <taxon>Fungi</taxon>
        <taxon>Fungi incertae sedis</taxon>
        <taxon>Mucoromycota</taxon>
        <taxon>Mortierellomycotina</taxon>
        <taxon>Mortierellomycetes</taxon>
        <taxon>Mortierellales</taxon>
        <taxon>Mortierellaceae</taxon>
        <taxon>Modicella</taxon>
    </lineage>
</organism>
<gene>
    <name evidence="4" type="ORF">BGZ65_002256</name>
</gene>
<name>A0A9P6MIL8_9FUNG</name>
<reference evidence="4" key="1">
    <citation type="journal article" date="2020" name="Fungal Divers.">
        <title>Resolving the Mortierellaceae phylogeny through synthesis of multi-gene phylogenetics and phylogenomics.</title>
        <authorList>
            <person name="Vandepol N."/>
            <person name="Liber J."/>
            <person name="Desiro A."/>
            <person name="Na H."/>
            <person name="Kennedy M."/>
            <person name="Barry K."/>
            <person name="Grigoriev I.V."/>
            <person name="Miller A.N."/>
            <person name="O'Donnell K."/>
            <person name="Stajich J.E."/>
            <person name="Bonito G."/>
        </authorList>
    </citation>
    <scope>NUCLEOTIDE SEQUENCE</scope>
    <source>
        <strain evidence="4">MES-2147</strain>
    </source>
</reference>
<proteinExistence type="predicted"/>
<sequence length="380" mass="41590">MRFAKLYSIPLTAALVAQAFPQVLAAEPKIPPGAGMSASTFVENQGLYISDGIRSKPDKGVPLYKQFISLNLSTAWESDAPAWTDLIYRETKDEYDGQGTMTITKDGDALIFFDDRIIHNYDIKSKQWIQEYSMNWTSHLFSGGIVTDLDTGLIYGMEGLMGRAKNHEVNPDDPWKFTEFNPVDKSFTSVEKRGPPAALDLISMVYSSVAKRIFGYEPNQLHDNKEALWSYNITSKDWTPVNATGDIPPLRSYPCFVSAYGGKKLILAGGLGIKPIAILNDVYSLDVSTLTWTKLANMPLTVVGHSCAVSGDSFVAMGGLTDWVVANDEGPAILNLTSNTWGKRYTPTPPGQTPSSADRTHLTLSKAVFVALAVSSLITL</sequence>
<evidence type="ECO:0008006" key="6">
    <source>
        <dbReference type="Google" id="ProtNLM"/>
    </source>
</evidence>
<dbReference type="EMBL" id="JAAAHW010000401">
    <property type="protein sequence ID" value="KAG0002873.1"/>
    <property type="molecule type" value="Genomic_DNA"/>
</dbReference>
<evidence type="ECO:0000256" key="2">
    <source>
        <dbReference type="ARBA" id="ARBA00022737"/>
    </source>
</evidence>
<dbReference type="PANTHER" id="PTHR46093:SF3">
    <property type="entry name" value="ACYL-COA-BINDING DOMAIN-CONTAINING PROTEIN 4"/>
    <property type="match status" value="1"/>
</dbReference>
<evidence type="ECO:0000313" key="4">
    <source>
        <dbReference type="EMBL" id="KAG0002873.1"/>
    </source>
</evidence>
<evidence type="ECO:0000256" key="3">
    <source>
        <dbReference type="SAM" id="SignalP"/>
    </source>
</evidence>
<dbReference type="SUPFAM" id="SSF117281">
    <property type="entry name" value="Kelch motif"/>
    <property type="match status" value="1"/>
</dbReference>
<accession>A0A9P6MIL8</accession>
<keyword evidence="1" id="KW-0880">Kelch repeat</keyword>
<dbReference type="Pfam" id="PF24681">
    <property type="entry name" value="Kelch_KLHDC2_KLHL20_DRC7"/>
    <property type="match status" value="1"/>
</dbReference>
<dbReference type="Gene3D" id="2.120.10.80">
    <property type="entry name" value="Kelch-type beta propeller"/>
    <property type="match status" value="1"/>
</dbReference>
<feature type="chain" id="PRO_5040478597" description="Kelch repeat-containing protein" evidence="3">
    <location>
        <begin position="26"/>
        <end position="380"/>
    </location>
</feature>
<dbReference type="InterPro" id="IPR015915">
    <property type="entry name" value="Kelch-typ_b-propeller"/>
</dbReference>
<dbReference type="PANTHER" id="PTHR46093">
    <property type="entry name" value="ACYL-COA-BINDING DOMAIN-CONTAINING PROTEIN 5"/>
    <property type="match status" value="1"/>
</dbReference>
<dbReference type="SUPFAM" id="SSF50965">
    <property type="entry name" value="Galactose oxidase, central domain"/>
    <property type="match status" value="1"/>
</dbReference>